<accession>A0A7W9BSB7</accession>
<dbReference type="AlphaFoldDB" id="A0A7W9BSB7"/>
<name>A0A7W9BSB7_9SPHN</name>
<organism evidence="1 2">
    <name type="scientific">Sphingomonas prati</name>
    <dbReference type="NCBI Taxonomy" id="1843237"/>
    <lineage>
        <taxon>Bacteria</taxon>
        <taxon>Pseudomonadati</taxon>
        <taxon>Pseudomonadota</taxon>
        <taxon>Alphaproteobacteria</taxon>
        <taxon>Sphingomonadales</taxon>
        <taxon>Sphingomonadaceae</taxon>
        <taxon>Sphingomonas</taxon>
    </lineage>
</organism>
<sequence length="117" mass="11833">MSAPTVIRVPFGTGRGSFWPGSGTKLVRSAPAASTARSSVPETPAMRAGIVRASLFELRRSSGAIVVSALAPGISRPPATTTVTGAAPYRAATCNVDCPPRPALTIVAPNRAATMSG</sequence>
<proteinExistence type="predicted"/>
<gene>
    <name evidence="1" type="ORF">FHS99_001717</name>
</gene>
<keyword evidence="2" id="KW-1185">Reference proteome</keyword>
<dbReference type="RefSeq" id="WP_157174822.1">
    <property type="nucleotide sequence ID" value="NZ_BMJP01000002.1"/>
</dbReference>
<dbReference type="EMBL" id="JACIJR010000003">
    <property type="protein sequence ID" value="MBB5729239.1"/>
    <property type="molecule type" value="Genomic_DNA"/>
</dbReference>
<comment type="caution">
    <text evidence="1">The sequence shown here is derived from an EMBL/GenBank/DDBJ whole genome shotgun (WGS) entry which is preliminary data.</text>
</comment>
<reference evidence="1 2" key="1">
    <citation type="submission" date="2020-08" db="EMBL/GenBank/DDBJ databases">
        <title>Genomic Encyclopedia of Type Strains, Phase IV (KMG-IV): sequencing the most valuable type-strain genomes for metagenomic binning, comparative biology and taxonomic classification.</title>
        <authorList>
            <person name="Goeker M."/>
        </authorList>
    </citation>
    <scope>NUCLEOTIDE SEQUENCE [LARGE SCALE GENOMIC DNA]</scope>
    <source>
        <strain evidence="1 2">DSM 103336</strain>
    </source>
</reference>
<protein>
    <submittedName>
        <fullName evidence="1">Uncharacterized protein</fullName>
    </submittedName>
</protein>
<dbReference type="Proteomes" id="UP000546701">
    <property type="component" value="Unassembled WGS sequence"/>
</dbReference>
<evidence type="ECO:0000313" key="2">
    <source>
        <dbReference type="Proteomes" id="UP000546701"/>
    </source>
</evidence>
<evidence type="ECO:0000313" key="1">
    <source>
        <dbReference type="EMBL" id="MBB5729239.1"/>
    </source>
</evidence>